<dbReference type="AlphaFoldDB" id="A0A7V3V017"/>
<evidence type="ECO:0000256" key="3">
    <source>
        <dbReference type="ARBA" id="ARBA00023027"/>
    </source>
</evidence>
<evidence type="ECO:0000313" key="4">
    <source>
        <dbReference type="EMBL" id="HGD13714.1"/>
    </source>
</evidence>
<keyword evidence="2" id="KW-0560">Oxidoreductase</keyword>
<name>A0A7V3V017_UNCW3</name>
<dbReference type="GO" id="GO:0046872">
    <property type="term" value="F:metal ion binding"/>
    <property type="evidence" value="ECO:0007669"/>
    <property type="project" value="UniProtKB-KW"/>
</dbReference>
<evidence type="ECO:0000256" key="1">
    <source>
        <dbReference type="ARBA" id="ARBA00022723"/>
    </source>
</evidence>
<reference evidence="4" key="1">
    <citation type="journal article" date="2020" name="mSystems">
        <title>Genome- and Community-Level Interaction Insights into Carbon Utilization and Element Cycling Functions of Hydrothermarchaeota in Hydrothermal Sediment.</title>
        <authorList>
            <person name="Zhou Z."/>
            <person name="Liu Y."/>
            <person name="Xu W."/>
            <person name="Pan J."/>
            <person name="Luo Z.H."/>
            <person name="Li M."/>
        </authorList>
    </citation>
    <scope>NUCLEOTIDE SEQUENCE [LARGE SCALE GENOMIC DNA]</scope>
    <source>
        <strain evidence="4">SpSt-914</strain>
    </source>
</reference>
<sequence length="304" mass="32858">MKNPIGITLGDPAGIGPEIIVKALTKISYRNLVLIGSRAVLNQQAGRLGIRLPPLLIYDTGAPGRFEYGQVQKNCGIAALQALECGVNLLKANRLAALVTAPVSKAALRLAGFKYPGQTELLAARLRARRYAMLAWSKKFKVIFVTIHLPLAQVPRQIKPGPVLEKIYLLNQFLIQEGNPAPKIGVFALNPHADEFSRGEENFIRQAIRQARQKGIIVNGPLPADSVFACRTQFHGFVAMYHDQAMIPAKLLAKDAGVNVTLGLGKIRTSPLHGVAFDIAGQGKAAPDSMIAAIRLAKKLARTI</sequence>
<evidence type="ECO:0000256" key="2">
    <source>
        <dbReference type="ARBA" id="ARBA00023002"/>
    </source>
</evidence>
<proteinExistence type="predicted"/>
<keyword evidence="3" id="KW-0520">NAD</keyword>
<protein>
    <submittedName>
        <fullName evidence="4">4-hydroxythreonine-4-phosphate dehydrogenase PdxA</fullName>
    </submittedName>
</protein>
<dbReference type="PANTHER" id="PTHR30004:SF6">
    <property type="entry name" value="D-THREONATE 4-PHOSPHATE DEHYDROGENASE"/>
    <property type="match status" value="1"/>
</dbReference>
<dbReference type="GO" id="GO:0016491">
    <property type="term" value="F:oxidoreductase activity"/>
    <property type="evidence" value="ECO:0007669"/>
    <property type="project" value="UniProtKB-KW"/>
</dbReference>
<dbReference type="Gene3D" id="3.40.718.10">
    <property type="entry name" value="Isopropylmalate Dehydrogenase"/>
    <property type="match status" value="1"/>
</dbReference>
<dbReference type="Pfam" id="PF04166">
    <property type="entry name" value="PdxA"/>
    <property type="match status" value="1"/>
</dbReference>
<dbReference type="GO" id="GO:0051287">
    <property type="term" value="F:NAD binding"/>
    <property type="evidence" value="ECO:0007669"/>
    <property type="project" value="InterPro"/>
</dbReference>
<organism evidence="4">
    <name type="scientific">candidate division WOR-3 bacterium</name>
    <dbReference type="NCBI Taxonomy" id="2052148"/>
    <lineage>
        <taxon>Bacteria</taxon>
        <taxon>Bacteria division WOR-3</taxon>
    </lineage>
</organism>
<dbReference type="InterPro" id="IPR005255">
    <property type="entry name" value="PdxA_fam"/>
</dbReference>
<accession>A0A7V3V017</accession>
<comment type="caution">
    <text evidence="4">The sequence shown here is derived from an EMBL/GenBank/DDBJ whole genome shotgun (WGS) entry which is preliminary data.</text>
</comment>
<keyword evidence="1" id="KW-0479">Metal-binding</keyword>
<dbReference type="PANTHER" id="PTHR30004">
    <property type="entry name" value="4-HYDROXYTHREONINE-4-PHOSPHATE DEHYDROGENASE"/>
    <property type="match status" value="1"/>
</dbReference>
<dbReference type="EMBL" id="DTMZ01000159">
    <property type="protein sequence ID" value="HGD13714.1"/>
    <property type="molecule type" value="Genomic_DNA"/>
</dbReference>
<gene>
    <name evidence="4" type="ORF">ENX16_06545</name>
</gene>
<dbReference type="SUPFAM" id="SSF53659">
    <property type="entry name" value="Isocitrate/Isopropylmalate dehydrogenase-like"/>
    <property type="match status" value="1"/>
</dbReference>